<dbReference type="EMBL" id="PPHD01096332">
    <property type="protein sequence ID" value="POI19693.1"/>
    <property type="molecule type" value="Genomic_DNA"/>
</dbReference>
<dbReference type="AlphaFoldDB" id="A0A2P4S6G9"/>
<protein>
    <submittedName>
        <fullName evidence="1">Uncharacterized protein</fullName>
    </submittedName>
</protein>
<evidence type="ECO:0000313" key="1">
    <source>
        <dbReference type="EMBL" id="POI19693.1"/>
    </source>
</evidence>
<reference evidence="1 2" key="1">
    <citation type="submission" date="2018-01" db="EMBL/GenBank/DDBJ databases">
        <title>Comparison of the Chinese Bamboo Partridge and Red Junglefowl genome sequences highlights the importance of demography in genome evolution.</title>
        <authorList>
            <person name="Tiley G.P."/>
            <person name="Kimball R.T."/>
            <person name="Braun E.L."/>
            <person name="Burleigh J.G."/>
        </authorList>
    </citation>
    <scope>NUCLEOTIDE SEQUENCE [LARGE SCALE GENOMIC DNA]</scope>
    <source>
        <strain evidence="1">RTK389</strain>
        <tissue evidence="1">Blood</tissue>
    </source>
</reference>
<gene>
    <name evidence="1" type="ORF">CIB84_016563</name>
</gene>
<dbReference type="Proteomes" id="UP000237246">
    <property type="component" value="Unassembled WGS sequence"/>
</dbReference>
<sequence length="30" mass="3743">MRNVNSIFLLKLRQWIMFLQVHLFVIPKQE</sequence>
<comment type="caution">
    <text evidence="1">The sequence shown here is derived from an EMBL/GenBank/DDBJ whole genome shotgun (WGS) entry which is preliminary data.</text>
</comment>
<evidence type="ECO:0000313" key="2">
    <source>
        <dbReference type="Proteomes" id="UP000237246"/>
    </source>
</evidence>
<accession>A0A2P4S6G9</accession>
<keyword evidence="2" id="KW-1185">Reference proteome</keyword>
<name>A0A2P4S6G9_BAMTH</name>
<proteinExistence type="predicted"/>
<organism evidence="1 2">
    <name type="scientific">Bambusicola thoracicus</name>
    <name type="common">Chinese bamboo-partridge</name>
    <name type="synonym">Perdix thoracica</name>
    <dbReference type="NCBI Taxonomy" id="9083"/>
    <lineage>
        <taxon>Eukaryota</taxon>
        <taxon>Metazoa</taxon>
        <taxon>Chordata</taxon>
        <taxon>Craniata</taxon>
        <taxon>Vertebrata</taxon>
        <taxon>Euteleostomi</taxon>
        <taxon>Archelosauria</taxon>
        <taxon>Archosauria</taxon>
        <taxon>Dinosauria</taxon>
        <taxon>Saurischia</taxon>
        <taxon>Theropoda</taxon>
        <taxon>Coelurosauria</taxon>
        <taxon>Aves</taxon>
        <taxon>Neognathae</taxon>
        <taxon>Galloanserae</taxon>
        <taxon>Galliformes</taxon>
        <taxon>Phasianidae</taxon>
        <taxon>Perdicinae</taxon>
        <taxon>Bambusicola</taxon>
    </lineage>
</organism>